<reference evidence="2 3" key="1">
    <citation type="submission" date="2019-08" db="EMBL/GenBank/DDBJ databases">
        <title>Selenomonas sp. mPRGC5 and Selenomonas sp. mPRGC8 isolated from ruminal fluid of dairy goat (Capra hircus).</title>
        <authorList>
            <person name="Poothong S."/>
            <person name="Nuengjamnong C."/>
            <person name="Tanasupawat S."/>
        </authorList>
    </citation>
    <scope>NUCLEOTIDE SEQUENCE [LARGE SCALE GENOMIC DNA]</scope>
    <source>
        <strain evidence="3">mPRGC5</strain>
    </source>
</reference>
<protein>
    <submittedName>
        <fullName evidence="2">Helix-turn-helix domain-containing protein</fullName>
    </submittedName>
</protein>
<evidence type="ECO:0000313" key="3">
    <source>
        <dbReference type="Proteomes" id="UP000323646"/>
    </source>
</evidence>
<dbReference type="InterPro" id="IPR001387">
    <property type="entry name" value="Cro/C1-type_HTH"/>
</dbReference>
<keyword evidence="3" id="KW-1185">Reference proteome</keyword>
<dbReference type="EMBL" id="VTOY01000016">
    <property type="protein sequence ID" value="TYZ20208.1"/>
    <property type="molecule type" value="Genomic_DNA"/>
</dbReference>
<dbReference type="SMART" id="SM00530">
    <property type="entry name" value="HTH_XRE"/>
    <property type="match status" value="1"/>
</dbReference>
<dbReference type="SUPFAM" id="SSF47413">
    <property type="entry name" value="lambda repressor-like DNA-binding domains"/>
    <property type="match status" value="1"/>
</dbReference>
<proteinExistence type="predicted"/>
<dbReference type="AlphaFoldDB" id="A0A5D6W0D3"/>
<dbReference type="PROSITE" id="PS50943">
    <property type="entry name" value="HTH_CROC1"/>
    <property type="match status" value="1"/>
</dbReference>
<comment type="caution">
    <text evidence="2">The sequence shown here is derived from an EMBL/GenBank/DDBJ whole genome shotgun (WGS) entry which is preliminary data.</text>
</comment>
<dbReference type="InterPro" id="IPR010982">
    <property type="entry name" value="Lambda_DNA-bd_dom_sf"/>
</dbReference>
<dbReference type="Pfam" id="PF01381">
    <property type="entry name" value="HTH_3"/>
    <property type="match status" value="1"/>
</dbReference>
<gene>
    <name evidence="2" type="ORF">FZ040_12230</name>
</gene>
<dbReference type="GO" id="GO:0003677">
    <property type="term" value="F:DNA binding"/>
    <property type="evidence" value="ECO:0007669"/>
    <property type="project" value="InterPro"/>
</dbReference>
<dbReference type="CDD" id="cd00093">
    <property type="entry name" value="HTH_XRE"/>
    <property type="match status" value="1"/>
</dbReference>
<dbReference type="OrthoDB" id="1684909at2"/>
<organism evidence="2 3">
    <name type="scientific">Selenomonas ruminis</name>
    <dbReference type="NCBI Taxonomy" id="2593411"/>
    <lineage>
        <taxon>Bacteria</taxon>
        <taxon>Bacillati</taxon>
        <taxon>Bacillota</taxon>
        <taxon>Negativicutes</taxon>
        <taxon>Selenomonadales</taxon>
        <taxon>Selenomonadaceae</taxon>
        <taxon>Selenomonas</taxon>
    </lineage>
</organism>
<sequence length="162" mass="18617">MLKDRLKLVRTSLPGNITQKQFAQMMGTTRPVITNYERGVITPKEVFLKLVCKEFQISEDWLLYGIGDMHVHNENNCLDEIMAISTLPNDCQTLIDYYLSMEATSQKILLSIAKELKNNDLPRLYLSCRAPGLKESDREDILKKMQSLEAKLIAEKESNHIK</sequence>
<evidence type="ECO:0000259" key="1">
    <source>
        <dbReference type="PROSITE" id="PS50943"/>
    </source>
</evidence>
<accession>A0A5D6W0D3</accession>
<dbReference type="RefSeq" id="WP_149172252.1">
    <property type="nucleotide sequence ID" value="NZ_VTOY01000016.1"/>
</dbReference>
<name>A0A5D6W0D3_9FIRM</name>
<dbReference type="Proteomes" id="UP000323646">
    <property type="component" value="Unassembled WGS sequence"/>
</dbReference>
<feature type="domain" description="HTH cro/C1-type" evidence="1">
    <location>
        <begin position="6"/>
        <end position="62"/>
    </location>
</feature>
<dbReference type="Gene3D" id="1.10.260.40">
    <property type="entry name" value="lambda repressor-like DNA-binding domains"/>
    <property type="match status" value="1"/>
</dbReference>
<evidence type="ECO:0000313" key="2">
    <source>
        <dbReference type="EMBL" id="TYZ20208.1"/>
    </source>
</evidence>